<accession>A0A058ZF83</accession>
<dbReference type="RefSeq" id="XP_009493720.1">
    <property type="nucleotide sequence ID" value="XM_009495445.1"/>
</dbReference>
<feature type="compositionally biased region" description="Low complexity" evidence="4">
    <location>
        <begin position="772"/>
        <end position="785"/>
    </location>
</feature>
<feature type="region of interest" description="Disordered" evidence="4">
    <location>
        <begin position="752"/>
        <end position="818"/>
    </location>
</feature>
<keyword evidence="8" id="KW-1185">Reference proteome</keyword>
<dbReference type="SUPFAM" id="SSF48371">
    <property type="entry name" value="ARM repeat"/>
    <property type="match status" value="1"/>
</dbReference>
<dbReference type="InterPro" id="IPR011989">
    <property type="entry name" value="ARM-like"/>
</dbReference>
<evidence type="ECO:0000259" key="6">
    <source>
        <dbReference type="Pfam" id="PF18051"/>
    </source>
</evidence>
<protein>
    <recommendedName>
        <fullName evidence="9">26S proteasome regulatory subunit N1</fullName>
    </recommendedName>
</protein>
<reference evidence="7" key="1">
    <citation type="submission" date="2013-04" db="EMBL/GenBank/DDBJ databases">
        <title>The Genome Sequence of Fonticula alba ATCC 38817.</title>
        <authorList>
            <consortium name="The Broad Institute Genomics Platform"/>
            <person name="Russ C."/>
            <person name="Cuomo C."/>
            <person name="Burger G."/>
            <person name="Gray M.W."/>
            <person name="Holland P.W.H."/>
            <person name="King N."/>
            <person name="Lang F.B.F."/>
            <person name="Roger A.J."/>
            <person name="Ruiz-Trillo I."/>
            <person name="Brown M."/>
            <person name="Walker B."/>
            <person name="Young S."/>
            <person name="Zeng Q."/>
            <person name="Gargeya S."/>
            <person name="Fitzgerald M."/>
            <person name="Haas B."/>
            <person name="Abouelleil A."/>
            <person name="Allen A.W."/>
            <person name="Alvarado L."/>
            <person name="Arachchi H.M."/>
            <person name="Berlin A.M."/>
            <person name="Chapman S.B."/>
            <person name="Gainer-Dewar J."/>
            <person name="Goldberg J."/>
            <person name="Griggs A."/>
            <person name="Gujja S."/>
            <person name="Hansen M."/>
            <person name="Howarth C."/>
            <person name="Imamovic A."/>
            <person name="Ireland A."/>
            <person name="Larimer J."/>
            <person name="McCowan C."/>
            <person name="Murphy C."/>
            <person name="Pearson M."/>
            <person name="Poon T.W."/>
            <person name="Priest M."/>
            <person name="Roberts A."/>
            <person name="Saif S."/>
            <person name="Shea T."/>
            <person name="Sisk P."/>
            <person name="Sykes S."/>
            <person name="Wortman J."/>
            <person name="Nusbaum C."/>
            <person name="Birren B."/>
        </authorList>
    </citation>
    <scope>NUCLEOTIDE SEQUENCE [LARGE SCALE GENOMIC DNA]</scope>
    <source>
        <strain evidence="7">ATCC 38817</strain>
    </source>
</reference>
<evidence type="ECO:0008006" key="9">
    <source>
        <dbReference type="Google" id="ProtNLM"/>
    </source>
</evidence>
<feature type="compositionally biased region" description="Acidic residues" evidence="4">
    <location>
        <begin position="803"/>
        <end position="812"/>
    </location>
</feature>
<dbReference type="InterPro" id="IPR040892">
    <property type="entry name" value="RPN1_N"/>
</dbReference>
<dbReference type="eggNOG" id="KOG2005">
    <property type="taxonomic scope" value="Eukaryota"/>
</dbReference>
<feature type="domain" description="26S proteasome non-ATPase regulatory subunit RPN1 C-terminal" evidence="6">
    <location>
        <begin position="1114"/>
        <end position="1167"/>
    </location>
</feature>
<dbReference type="OMA" id="LNYRMIG"/>
<feature type="compositionally biased region" description="Acidic residues" evidence="4">
    <location>
        <begin position="762"/>
        <end position="771"/>
    </location>
</feature>
<feature type="region of interest" description="Disordered" evidence="4">
    <location>
        <begin position="97"/>
        <end position="133"/>
    </location>
</feature>
<dbReference type="GO" id="GO:0008540">
    <property type="term" value="C:proteasome regulatory particle, base subcomplex"/>
    <property type="evidence" value="ECO:0007669"/>
    <property type="project" value="TreeGrafter"/>
</dbReference>
<feature type="region of interest" description="Disordered" evidence="4">
    <location>
        <begin position="1"/>
        <end position="35"/>
    </location>
</feature>
<dbReference type="GO" id="GO:0034515">
    <property type="term" value="C:proteasome storage granule"/>
    <property type="evidence" value="ECO:0007669"/>
    <property type="project" value="TreeGrafter"/>
</dbReference>
<dbReference type="PANTHER" id="PTHR10943">
    <property type="entry name" value="26S PROTEASOME NON-ATPASE REGULATORY SUBUNIT"/>
    <property type="match status" value="1"/>
</dbReference>
<dbReference type="Pfam" id="PF18051">
    <property type="entry name" value="RPN1_C"/>
    <property type="match status" value="1"/>
</dbReference>
<dbReference type="PANTHER" id="PTHR10943:SF1">
    <property type="entry name" value="26S PROTEASOME NON-ATPASE REGULATORY SUBUNIT 2"/>
    <property type="match status" value="1"/>
</dbReference>
<evidence type="ECO:0000259" key="5">
    <source>
        <dbReference type="Pfam" id="PF17781"/>
    </source>
</evidence>
<name>A0A058ZF83_FONAL</name>
<dbReference type="Pfam" id="PF01851">
    <property type="entry name" value="PC_rep"/>
    <property type="match status" value="1"/>
</dbReference>
<feature type="domain" description="RPN1 N-terminal" evidence="5">
    <location>
        <begin position="126"/>
        <end position="453"/>
    </location>
</feature>
<dbReference type="InterPro" id="IPR041433">
    <property type="entry name" value="RPN1_C"/>
</dbReference>
<dbReference type="GO" id="GO:0005634">
    <property type="term" value="C:nucleus"/>
    <property type="evidence" value="ECO:0007669"/>
    <property type="project" value="TreeGrafter"/>
</dbReference>
<dbReference type="EMBL" id="KB932202">
    <property type="protein sequence ID" value="KCV72142.1"/>
    <property type="molecule type" value="Genomic_DNA"/>
</dbReference>
<gene>
    <name evidence="7" type="ORF">H696_01546</name>
</gene>
<dbReference type="OrthoDB" id="10252509at2759"/>
<dbReference type="GeneID" id="20526271"/>
<dbReference type="InterPro" id="IPR016024">
    <property type="entry name" value="ARM-type_fold"/>
</dbReference>
<comment type="similarity">
    <text evidence="1">Belongs to the proteasome subunit S2 family.</text>
</comment>
<evidence type="ECO:0000256" key="4">
    <source>
        <dbReference type="SAM" id="MobiDB-lite"/>
    </source>
</evidence>
<dbReference type="AlphaFoldDB" id="A0A058ZF83"/>
<sequence length="1175" mass="124498">MATAKPAPAPSKGVAPSRSSILKGPTSSKLSPAEEDRLLRLDVERQVMVLLKSVDGALEAVEDFEPEEPAPESVDLQAVTVAVKRLRELLCSRSSHTELTSSTKAGSGKAGKKSDAPTTAAGSSATSGSSVSAGSNPLKFLLKFYTGLTQVYKTWKSADALGSSSLTKSCWAVGLGVDFADILSFVSMISGEPEARLVLHYRLEGTVGDATGKALAEWGHEYIRFLMNEIIDEYTHRFDQLHGEATEDDGFDQMDVEGNLKVEAEDLLKLARDIVPYCMSHNAEVDACDLLMELESLELLEPFVDRINCDRVCNYLISCVDYLPDPEDSMVLRSVYTIFMSQGRLCDALVVAVRLQDPLLVRKTFLDASADQSTRRQMALMLGSMQVDVLSELPCGTAGVEAGLAAMVDEAELQELTDSLNNSHQTKHFLKLAQELEVLEAKSPEDIFKVHLETQQRASSTANVPTVVNAFVSAFVNAGFQSDRYLVGQDLSDLSLGVTPRGARTLPYNNLHLGNQPAARTIVAAALGMLSMWDIDAGVALLDPLLTGDMSEGAVFGLGLVSSNVRHQMDILFLMLSGYLESDDPQVVRSAVLALGMAYSGSGRPDVADLLCNILADPSQPFDLCCFAGLALGLVQAGTADGESIAAFLDALICRDQQASACTGPTAAAPGGAALSSDPCSHFLVLGLALLLLGQQEKARSIIEVAKALSDKELMRMIQALVPGCAYAGTGNVLQIQQLLHMLTEPLTPAPKEGAAAAATAEAEEAEEAEEAAMAAATEAAAGAESTTPAKSTAAGAQVTDVPDSDEEDAGSEEPASITARLQQAVSNSRNVQPRERKLFGELLDEELELNDEAPAGDSTRKFLLDFQSLTRGIDPAAAAADAQGSDGDGDDDAEAPSHPHQAFATLAIGLIAMGERIGVEMSLRMFGHIMQYGSPDARRAVPLAISLIHASDPRDIAVIESLSRYSHDDDLSVGYAATFSLGMIGAGTNNARIAQILRQLVGYYQSPSTGVQCVRIAQGLLHMGKGLITICPVMMRHGGGSGGGSILSPAAVGGLMTALLAVNQPDNTIFGKYPHLLMMLSLAMRPRMLITLDAESLSPLEVPVRVGQAVDTVAQAGRPKAIAGFQTHKTPVLVASGERAELASEEYIPVSSLLEGIILLKKNPSYVPPEHSAL</sequence>
<dbReference type="InterPro" id="IPR002015">
    <property type="entry name" value="Proteasome/cyclosome_rpt"/>
</dbReference>
<evidence type="ECO:0000313" key="7">
    <source>
        <dbReference type="EMBL" id="KCV72142.1"/>
    </source>
</evidence>
<feature type="region of interest" description="Disordered" evidence="4">
    <location>
        <begin position="878"/>
        <end position="898"/>
    </location>
</feature>
<dbReference type="Gene3D" id="1.25.10.10">
    <property type="entry name" value="Leucine-rich Repeat Variant"/>
    <property type="match status" value="2"/>
</dbReference>
<dbReference type="Proteomes" id="UP000030693">
    <property type="component" value="Unassembled WGS sequence"/>
</dbReference>
<evidence type="ECO:0000256" key="2">
    <source>
        <dbReference type="ARBA" id="ARBA00022737"/>
    </source>
</evidence>
<evidence type="ECO:0000256" key="3">
    <source>
        <dbReference type="ARBA" id="ARBA00022942"/>
    </source>
</evidence>
<dbReference type="STRING" id="691883.A0A058ZF83"/>
<feature type="compositionally biased region" description="Polar residues" evidence="4">
    <location>
        <begin position="17"/>
        <end position="30"/>
    </location>
</feature>
<feature type="compositionally biased region" description="Low complexity" evidence="4">
    <location>
        <begin position="116"/>
        <end position="133"/>
    </location>
</feature>
<keyword evidence="3" id="KW-0647">Proteasome</keyword>
<dbReference type="GO" id="GO:0043161">
    <property type="term" value="P:proteasome-mediated ubiquitin-dependent protein catabolic process"/>
    <property type="evidence" value="ECO:0007669"/>
    <property type="project" value="TreeGrafter"/>
</dbReference>
<proteinExistence type="inferred from homology"/>
<dbReference type="Pfam" id="PF17781">
    <property type="entry name" value="RPN1_RPN2_N"/>
    <property type="match status" value="1"/>
</dbReference>
<evidence type="ECO:0000256" key="1">
    <source>
        <dbReference type="ARBA" id="ARBA00005460"/>
    </source>
</evidence>
<evidence type="ECO:0000313" key="8">
    <source>
        <dbReference type="Proteomes" id="UP000030693"/>
    </source>
</evidence>
<organism evidence="7">
    <name type="scientific">Fonticula alba</name>
    <name type="common">Slime mold</name>
    <dbReference type="NCBI Taxonomy" id="691883"/>
    <lineage>
        <taxon>Eukaryota</taxon>
        <taxon>Rotosphaerida</taxon>
        <taxon>Fonticulaceae</taxon>
        <taxon>Fonticula</taxon>
    </lineage>
</organism>
<keyword evidence="2" id="KW-0677">Repeat</keyword>